<sequence length="179" mass="20050">MRGPTPARTRFRRSLRRGETDAEHRLWSRLRDRRLAGFKFVRQEQIGPYIADFVCREARLVIEADGSQHAENDHDARRDAWLHQRGYRVLRFWNTDVMTQTDAVVATILAALPPSPRVRGEDVEPLAGFDVSPKGEGEGAIPDETPPESPPHPRLPPRIADGKVGKALSPQAGRGGEHP</sequence>
<evidence type="ECO:0000256" key="1">
    <source>
        <dbReference type="SAM" id="MobiDB-lite"/>
    </source>
</evidence>
<keyword evidence="3" id="KW-0540">Nuclease</keyword>
<proteinExistence type="predicted"/>
<dbReference type="Proteomes" id="UP001224644">
    <property type="component" value="Unassembled WGS sequence"/>
</dbReference>
<dbReference type="EMBL" id="JAUFPX010000002">
    <property type="protein sequence ID" value="MDN3589715.1"/>
    <property type="molecule type" value="Genomic_DNA"/>
</dbReference>
<keyword evidence="3" id="KW-0255">Endonuclease</keyword>
<gene>
    <name evidence="3" type="ORF">QWZ12_03720</name>
</gene>
<dbReference type="Gene3D" id="3.40.960.10">
    <property type="entry name" value="VSR Endonuclease"/>
    <property type="match status" value="1"/>
</dbReference>
<dbReference type="CDD" id="cd01038">
    <property type="entry name" value="Endonuclease_DUF559"/>
    <property type="match status" value="1"/>
</dbReference>
<evidence type="ECO:0000313" key="3">
    <source>
        <dbReference type="EMBL" id="MDN3589715.1"/>
    </source>
</evidence>
<evidence type="ECO:0000259" key="2">
    <source>
        <dbReference type="Pfam" id="PF04480"/>
    </source>
</evidence>
<feature type="domain" description="DUF559" evidence="2">
    <location>
        <begin position="9"/>
        <end position="112"/>
    </location>
</feature>
<dbReference type="Pfam" id="PF04480">
    <property type="entry name" value="DUF559"/>
    <property type="match status" value="1"/>
</dbReference>
<keyword evidence="3" id="KW-0378">Hydrolase</keyword>
<dbReference type="GO" id="GO:0004519">
    <property type="term" value="F:endonuclease activity"/>
    <property type="evidence" value="ECO:0007669"/>
    <property type="project" value="UniProtKB-KW"/>
</dbReference>
<name>A0ABT8BDU1_9HYPH</name>
<feature type="compositionally biased region" description="Pro residues" evidence="1">
    <location>
        <begin position="147"/>
        <end position="156"/>
    </location>
</feature>
<evidence type="ECO:0000313" key="4">
    <source>
        <dbReference type="Proteomes" id="UP001224644"/>
    </source>
</evidence>
<accession>A0ABT8BDU1</accession>
<dbReference type="PANTHER" id="PTHR38590">
    <property type="entry name" value="BLL0828 PROTEIN"/>
    <property type="match status" value="1"/>
</dbReference>
<keyword evidence="4" id="KW-1185">Reference proteome</keyword>
<comment type="caution">
    <text evidence="3">The sequence shown here is derived from an EMBL/GenBank/DDBJ whole genome shotgun (WGS) entry which is preliminary data.</text>
</comment>
<organism evidence="3 4">
    <name type="scientific">Methylobacterium adhaesivum</name>
    <dbReference type="NCBI Taxonomy" id="333297"/>
    <lineage>
        <taxon>Bacteria</taxon>
        <taxon>Pseudomonadati</taxon>
        <taxon>Pseudomonadota</taxon>
        <taxon>Alphaproteobacteria</taxon>
        <taxon>Hyphomicrobiales</taxon>
        <taxon>Methylobacteriaceae</taxon>
        <taxon>Methylobacterium</taxon>
    </lineage>
</organism>
<dbReference type="InterPro" id="IPR047216">
    <property type="entry name" value="Endonuclease_DUF559_bact"/>
</dbReference>
<dbReference type="InterPro" id="IPR007569">
    <property type="entry name" value="DUF559"/>
</dbReference>
<dbReference type="RefSeq" id="WP_290346086.1">
    <property type="nucleotide sequence ID" value="NZ_JAUFPX010000002.1"/>
</dbReference>
<feature type="region of interest" description="Disordered" evidence="1">
    <location>
        <begin position="115"/>
        <end position="179"/>
    </location>
</feature>
<protein>
    <submittedName>
        <fullName evidence="3">Endonuclease domain-containing protein</fullName>
    </submittedName>
</protein>
<dbReference type="SUPFAM" id="SSF52980">
    <property type="entry name" value="Restriction endonuclease-like"/>
    <property type="match status" value="1"/>
</dbReference>
<dbReference type="InterPro" id="IPR011335">
    <property type="entry name" value="Restrct_endonuc-II-like"/>
</dbReference>
<dbReference type="PANTHER" id="PTHR38590:SF1">
    <property type="entry name" value="BLL0828 PROTEIN"/>
    <property type="match status" value="1"/>
</dbReference>
<reference evidence="4" key="1">
    <citation type="journal article" date="2019" name="Int. J. Syst. Evol. Microbiol.">
        <title>The Global Catalogue of Microorganisms (GCM) 10K type strain sequencing project: providing services to taxonomists for standard genome sequencing and annotation.</title>
        <authorList>
            <consortium name="The Broad Institute Genomics Platform"/>
            <consortium name="The Broad Institute Genome Sequencing Center for Infectious Disease"/>
            <person name="Wu L."/>
            <person name="Ma J."/>
        </authorList>
    </citation>
    <scope>NUCLEOTIDE SEQUENCE [LARGE SCALE GENOMIC DNA]</scope>
    <source>
        <strain evidence="4">CECT 7069</strain>
    </source>
</reference>